<dbReference type="InterPro" id="IPR011022">
    <property type="entry name" value="Arrestin_C-like"/>
</dbReference>
<dbReference type="EMBL" id="LZYO01000055">
    <property type="protein sequence ID" value="ODH39230.1"/>
    <property type="molecule type" value="Genomic_DNA"/>
</dbReference>
<dbReference type="GO" id="GO:0005829">
    <property type="term" value="C:cytosol"/>
    <property type="evidence" value="ECO:0007669"/>
    <property type="project" value="TreeGrafter"/>
</dbReference>
<dbReference type="AlphaFoldDB" id="A0A1D2JK17"/>
<dbReference type="VEuPathDB" id="FungiDB:PABG_02836"/>
<feature type="domain" description="Arrestin-like N-terminal" evidence="3">
    <location>
        <begin position="39"/>
        <end position="192"/>
    </location>
</feature>
<feature type="region of interest" description="Disordered" evidence="2">
    <location>
        <begin position="213"/>
        <end position="264"/>
    </location>
</feature>
<dbReference type="Pfam" id="PF02752">
    <property type="entry name" value="Arrestin_C"/>
    <property type="match status" value="1"/>
</dbReference>
<comment type="caution">
    <text evidence="5">The sequence shown here is derived from an EMBL/GenBank/DDBJ whole genome shotgun (WGS) entry which is preliminary data.</text>
</comment>
<feature type="region of interest" description="Disordered" evidence="2">
    <location>
        <begin position="567"/>
        <end position="602"/>
    </location>
</feature>
<feature type="domain" description="Arrestin C-terminal-like" evidence="4">
    <location>
        <begin position="295"/>
        <end position="443"/>
    </location>
</feature>
<dbReference type="GO" id="GO:0030674">
    <property type="term" value="F:protein-macromolecule adaptor activity"/>
    <property type="evidence" value="ECO:0007669"/>
    <property type="project" value="TreeGrafter"/>
</dbReference>
<feature type="compositionally biased region" description="Low complexity" evidence="2">
    <location>
        <begin position="250"/>
        <end position="264"/>
    </location>
</feature>
<evidence type="ECO:0000259" key="3">
    <source>
        <dbReference type="Pfam" id="PF00339"/>
    </source>
</evidence>
<dbReference type="InterPro" id="IPR014756">
    <property type="entry name" value="Ig_E-set"/>
</dbReference>
<dbReference type="Pfam" id="PF00339">
    <property type="entry name" value="Arrestin_N"/>
    <property type="match status" value="1"/>
</dbReference>
<accession>A0A1D2JK17</accession>
<feature type="region of interest" description="Disordered" evidence="2">
    <location>
        <begin position="518"/>
        <end position="537"/>
    </location>
</feature>
<organism evidence="5 6">
    <name type="scientific">Paracoccidioides brasiliensis</name>
    <dbReference type="NCBI Taxonomy" id="121759"/>
    <lineage>
        <taxon>Eukaryota</taxon>
        <taxon>Fungi</taxon>
        <taxon>Dikarya</taxon>
        <taxon>Ascomycota</taxon>
        <taxon>Pezizomycotina</taxon>
        <taxon>Eurotiomycetes</taxon>
        <taxon>Eurotiomycetidae</taxon>
        <taxon>Onygenales</taxon>
        <taxon>Ajellomycetaceae</taxon>
        <taxon>Paracoccidioides</taxon>
    </lineage>
</organism>
<feature type="region of interest" description="Disordered" evidence="2">
    <location>
        <begin position="759"/>
        <end position="784"/>
    </location>
</feature>
<dbReference type="GO" id="GO:0070086">
    <property type="term" value="P:ubiquitin-dependent endocytosis"/>
    <property type="evidence" value="ECO:0007669"/>
    <property type="project" value="TreeGrafter"/>
</dbReference>
<feature type="region of interest" description="Disordered" evidence="2">
    <location>
        <begin position="620"/>
        <end position="641"/>
    </location>
</feature>
<dbReference type="PANTHER" id="PTHR11188">
    <property type="entry name" value="ARRESTIN DOMAIN CONTAINING PROTEIN"/>
    <property type="match status" value="1"/>
</dbReference>
<evidence type="ECO:0000256" key="2">
    <source>
        <dbReference type="SAM" id="MobiDB-lite"/>
    </source>
</evidence>
<dbReference type="GO" id="GO:0005886">
    <property type="term" value="C:plasma membrane"/>
    <property type="evidence" value="ECO:0007669"/>
    <property type="project" value="TreeGrafter"/>
</dbReference>
<sequence>MSFDPLPRSSLPSSTKSRSIISKFTNRLGNRSRNIAEFYIQLDEPYRTYFSGEAVKGCVILKVVKPIRITHLVLCLHGYVKVFKNTVAPGEGSEESGFLGPGRGRRKSEYLGNGFATLFEDEVVLCGDGRLVEGIYKFKFNLEFPPYRLPSSITFERGTISYMLTSHLTRPTTISPTISCDKRVTLLETIDIAPLPLPKLRIISLEPVLRRSKMRSKTKGASRERIMQNSASADPIPNGIEHRPPLSPVSSEQSNSSCMSNSTQSFQVISEPNSTNSQSIANDDSQCTNTSSLDKTIKAKTELLRPGGVPGDILPVKITIQHTKPIRSPNGIIITLYRQGRIDYHPSIPVGPAEKGKKPVYEDYYPKSLTGLGGLSFGATRSSSVFRKDLSQIFAPLIVDPVTMMATVKTSIRIPEDVFPTITHVPGGMISFRYYLEVVMDLRGKLAGQDRFIPRLNMMAGSTNYSYSSSGQVLTLSEKGRNQITSPWAGNILDTDQVRREKSVVACVFEVVIGTKDSGKKQNQTTEMNQAPDDHSTTPQIVQHNNVYEWDHQYQCPYTHLHNDHDYANENGYDNNEISGWQAHPPRGQYASYHTPQFLPPTLPEEEIDEKTRLRRAEEALLPSKPSQQEDTVEVDSSTTSSALAPSAPVFFEDSPHEHISNNNFNSHYIHGNFVASAPSVNSITPFYQTSTNIPPLPLSLLEGSNSTRTPVTAQDDKQELERQRLLAQASSPDPQHLSIDETIATASPGGEEVARLMPSAPMLTEDDLTQPLATSESLPRYQR</sequence>
<reference evidence="5 6" key="1">
    <citation type="submission" date="2016-06" db="EMBL/GenBank/DDBJ databases">
        <authorList>
            <person name="Kjaerup R.B."/>
            <person name="Dalgaard T.S."/>
            <person name="Juul-Madsen H.R."/>
        </authorList>
    </citation>
    <scope>NUCLEOTIDE SEQUENCE [LARGE SCALE GENOMIC DNA]</scope>
    <source>
        <strain evidence="5 6">Pb300</strain>
    </source>
</reference>
<dbReference type="Gene3D" id="2.60.40.640">
    <property type="match status" value="1"/>
</dbReference>
<evidence type="ECO:0000313" key="6">
    <source>
        <dbReference type="Proteomes" id="UP000242814"/>
    </source>
</evidence>
<dbReference type="InterPro" id="IPR050357">
    <property type="entry name" value="Arrestin_domain-protein"/>
</dbReference>
<comment type="similarity">
    <text evidence="1">Belongs to the arrestin family. PalF/RIM8 subfamily.</text>
</comment>
<name>A0A1D2JK17_PARBR</name>
<evidence type="ECO:0000259" key="4">
    <source>
        <dbReference type="Pfam" id="PF02752"/>
    </source>
</evidence>
<evidence type="ECO:0000256" key="1">
    <source>
        <dbReference type="ARBA" id="ARBA00037950"/>
    </source>
</evidence>
<dbReference type="PANTHER" id="PTHR11188:SF161">
    <property type="entry name" value="PH-RESPONSE REGULATOR PROTEIN PALF_RIM8"/>
    <property type="match status" value="1"/>
</dbReference>
<dbReference type="VEuPathDB" id="FungiDB:PADG_01339"/>
<dbReference type="SUPFAM" id="SSF81296">
    <property type="entry name" value="E set domains"/>
    <property type="match status" value="1"/>
</dbReference>
<protein>
    <submittedName>
        <fullName evidence="5">Uncharacterized protein</fullName>
    </submittedName>
</protein>
<dbReference type="GO" id="GO:0031625">
    <property type="term" value="F:ubiquitin protein ligase binding"/>
    <property type="evidence" value="ECO:0007669"/>
    <property type="project" value="TreeGrafter"/>
</dbReference>
<dbReference type="InterPro" id="IPR011021">
    <property type="entry name" value="Arrestin-like_N"/>
</dbReference>
<evidence type="ECO:0000313" key="5">
    <source>
        <dbReference type="EMBL" id="ODH39230.1"/>
    </source>
</evidence>
<dbReference type="InterPro" id="IPR014752">
    <property type="entry name" value="Arrestin-like_C"/>
</dbReference>
<gene>
    <name evidence="5" type="ORF">ACO22_01989</name>
</gene>
<proteinExistence type="inferred from homology"/>
<dbReference type="Proteomes" id="UP000242814">
    <property type="component" value="Unassembled WGS sequence"/>
</dbReference>